<feature type="compositionally biased region" description="Basic and acidic residues" evidence="5">
    <location>
        <begin position="398"/>
        <end position="416"/>
    </location>
</feature>
<proteinExistence type="predicted"/>
<feature type="transmembrane region" description="Helical" evidence="6">
    <location>
        <begin position="544"/>
        <end position="563"/>
    </location>
</feature>
<dbReference type="SUPFAM" id="SSF103473">
    <property type="entry name" value="MFS general substrate transporter"/>
    <property type="match status" value="1"/>
</dbReference>
<feature type="transmembrane region" description="Helical" evidence="6">
    <location>
        <begin position="775"/>
        <end position="799"/>
    </location>
</feature>
<dbReference type="EMBL" id="KZ805569">
    <property type="protein sequence ID" value="PVH93769.1"/>
    <property type="molecule type" value="Genomic_DNA"/>
</dbReference>
<feature type="compositionally biased region" description="Basic residues" evidence="5">
    <location>
        <begin position="417"/>
        <end position="441"/>
    </location>
</feature>
<protein>
    <submittedName>
        <fullName evidence="7">MFS general substrate transporter</fullName>
    </submittedName>
</protein>
<dbReference type="GO" id="GO:0005886">
    <property type="term" value="C:plasma membrane"/>
    <property type="evidence" value="ECO:0007669"/>
    <property type="project" value="TreeGrafter"/>
</dbReference>
<keyword evidence="2 6" id="KW-0812">Transmembrane</keyword>
<dbReference type="PANTHER" id="PTHR23502:SF76">
    <property type="entry name" value="POLYAMINE TRANSPORT PROTEIN"/>
    <property type="match status" value="1"/>
</dbReference>
<organism evidence="7 8">
    <name type="scientific">Periconia macrospinosa</name>
    <dbReference type="NCBI Taxonomy" id="97972"/>
    <lineage>
        <taxon>Eukaryota</taxon>
        <taxon>Fungi</taxon>
        <taxon>Dikarya</taxon>
        <taxon>Ascomycota</taxon>
        <taxon>Pezizomycotina</taxon>
        <taxon>Dothideomycetes</taxon>
        <taxon>Pleosporomycetidae</taxon>
        <taxon>Pleosporales</taxon>
        <taxon>Massarineae</taxon>
        <taxon>Periconiaceae</taxon>
        <taxon>Periconia</taxon>
    </lineage>
</organism>
<dbReference type="PANTHER" id="PTHR23502">
    <property type="entry name" value="MAJOR FACILITATOR SUPERFAMILY"/>
    <property type="match status" value="1"/>
</dbReference>
<evidence type="ECO:0000256" key="4">
    <source>
        <dbReference type="ARBA" id="ARBA00023136"/>
    </source>
</evidence>
<comment type="subcellular location">
    <subcellularLocation>
        <location evidence="1">Membrane</location>
        <topology evidence="1">Multi-pass membrane protein</topology>
    </subcellularLocation>
</comment>
<accession>A0A2V1D9C0</accession>
<feature type="compositionally biased region" description="Polar residues" evidence="5">
    <location>
        <begin position="341"/>
        <end position="355"/>
    </location>
</feature>
<feature type="compositionally biased region" description="Low complexity" evidence="5">
    <location>
        <begin position="47"/>
        <end position="58"/>
    </location>
</feature>
<feature type="transmembrane region" description="Helical" evidence="6">
    <location>
        <begin position="575"/>
        <end position="595"/>
    </location>
</feature>
<dbReference type="Gene3D" id="1.20.1250.20">
    <property type="entry name" value="MFS general substrate transporter like domains"/>
    <property type="match status" value="1"/>
</dbReference>
<dbReference type="OrthoDB" id="10250282at2759"/>
<feature type="transmembrane region" description="Helical" evidence="6">
    <location>
        <begin position="693"/>
        <end position="712"/>
    </location>
</feature>
<feature type="transmembrane region" description="Helical" evidence="6">
    <location>
        <begin position="811"/>
        <end position="830"/>
    </location>
</feature>
<keyword evidence="3 6" id="KW-1133">Transmembrane helix</keyword>
<evidence type="ECO:0000256" key="6">
    <source>
        <dbReference type="SAM" id="Phobius"/>
    </source>
</evidence>
<feature type="transmembrane region" description="Helical" evidence="6">
    <location>
        <begin position="607"/>
        <end position="631"/>
    </location>
</feature>
<dbReference type="STRING" id="97972.A0A2V1D9C0"/>
<dbReference type="Proteomes" id="UP000244855">
    <property type="component" value="Unassembled WGS sequence"/>
</dbReference>
<feature type="transmembrane region" description="Helical" evidence="6">
    <location>
        <begin position="981"/>
        <end position="1005"/>
    </location>
</feature>
<feature type="transmembrane region" description="Helical" evidence="6">
    <location>
        <begin position="949"/>
        <end position="969"/>
    </location>
</feature>
<feature type="transmembrane region" description="Helical" evidence="6">
    <location>
        <begin position="860"/>
        <end position="880"/>
    </location>
</feature>
<feature type="transmembrane region" description="Helical" evidence="6">
    <location>
        <begin position="507"/>
        <end position="528"/>
    </location>
</feature>
<evidence type="ECO:0000256" key="5">
    <source>
        <dbReference type="SAM" id="MobiDB-lite"/>
    </source>
</evidence>
<gene>
    <name evidence="7" type="ORF">DM02DRAFT_603501</name>
</gene>
<evidence type="ECO:0000256" key="2">
    <source>
        <dbReference type="ARBA" id="ARBA00022692"/>
    </source>
</evidence>
<dbReference type="InterPro" id="IPR036259">
    <property type="entry name" value="MFS_trans_sf"/>
</dbReference>
<dbReference type="GO" id="GO:0022857">
    <property type="term" value="F:transmembrane transporter activity"/>
    <property type="evidence" value="ECO:0007669"/>
    <property type="project" value="TreeGrafter"/>
</dbReference>
<evidence type="ECO:0000313" key="7">
    <source>
        <dbReference type="EMBL" id="PVH93769.1"/>
    </source>
</evidence>
<evidence type="ECO:0000256" key="3">
    <source>
        <dbReference type="ARBA" id="ARBA00022989"/>
    </source>
</evidence>
<name>A0A2V1D9C0_9PLEO</name>
<feature type="transmembrane region" description="Helical" evidence="6">
    <location>
        <begin position="886"/>
        <end position="906"/>
    </location>
</feature>
<reference evidence="7 8" key="1">
    <citation type="journal article" date="2018" name="Sci. Rep.">
        <title>Comparative genomics provides insights into the lifestyle and reveals functional heterogeneity of dark septate endophytic fungi.</title>
        <authorList>
            <person name="Knapp D.G."/>
            <person name="Nemeth J.B."/>
            <person name="Barry K."/>
            <person name="Hainaut M."/>
            <person name="Henrissat B."/>
            <person name="Johnson J."/>
            <person name="Kuo A."/>
            <person name="Lim J.H.P."/>
            <person name="Lipzen A."/>
            <person name="Nolan M."/>
            <person name="Ohm R.A."/>
            <person name="Tamas L."/>
            <person name="Grigoriev I.V."/>
            <person name="Spatafora J.W."/>
            <person name="Nagy L.G."/>
            <person name="Kovacs G.M."/>
        </authorList>
    </citation>
    <scope>NUCLEOTIDE SEQUENCE [LARGE SCALE GENOMIC DNA]</scope>
    <source>
        <strain evidence="7 8">DSE2036</strain>
    </source>
</reference>
<evidence type="ECO:0000256" key="1">
    <source>
        <dbReference type="ARBA" id="ARBA00004141"/>
    </source>
</evidence>
<evidence type="ECO:0000313" key="8">
    <source>
        <dbReference type="Proteomes" id="UP000244855"/>
    </source>
</evidence>
<keyword evidence="4 6" id="KW-0472">Membrane</keyword>
<feature type="transmembrane region" description="Helical" evidence="6">
    <location>
        <begin position="662"/>
        <end position="681"/>
    </location>
</feature>
<keyword evidence="8" id="KW-1185">Reference proteome</keyword>
<dbReference type="AlphaFoldDB" id="A0A2V1D9C0"/>
<sequence length="1100" mass="123250">MVSVENRIQKLRAEIGLKASTVLIPTKAAPRPYVKRLPWLDGKSSLATSPSATTSPPAHHLDQSAEKASVPPRATASPLSVRPTQNPTVPLRTLPAGGSDPTLEKQYIPRARAPSSRGQSVARSAPTPIKEYRRVSPEISHDPAKRLSIVNIQDSDWPLEAQRPRVESLAPVPDHLEIPETPESVARFHQQEIRMASPPHIVKTVQMSPTQPTPKTGPFTTVNSRQLCNTVEGLESIVQEAVLTAENTNDPDQVAELYAIVENARTAIQDAIADPRAETSELESSDFSSDSSVQKIVRPLQPTYSPPLPPEVHLTNGKHAGFPTEGSETFDWAYSHRTNPRQDGSYSQSSSTDLSNVDRDRSRSPHSTQSALIPKPQTPQLSPRTHVEHLVRPAVSRQDSRGRSRQRGHNDPESNAHQHRHRNHWHSKHVRSRSPSRRQRQRGVQLRSYDKSFEEDDLHAAGKPHGIRRHDVSPPVPNEENFHTFNLRRYHRRQPIARNWKTGKKRLTALIACINTALLGIIVGIYAGEVPRIQYVLADERHRVIIGNVGLYAGLAVSTLIAWPLPLLHGRKPYILTALILSMPLQFPQALFVSAKRSPKDTVYVNGLLIIRAFSGIVLGFANVNYIGILLDLFGASLQSKHPHQEIPVANDVRRHGGGMGMWLGIWSWCSIGSLAVGFQIGAGLIERFTPDWGFYIVIIILAVALLLNVLAPETRRSAYRRSVTEVYDADENYITRRVARGEIKLHISTEAPIYWFEEVWAGMKLTTMMVCQPGFLALALYLRWIYTQIVLVIVLLGALLSRDYRWRPRYVGLGVTSIAIGALLAIPLTKARIFSRSRKRPARTDSMTFEKQISWSSHFVRRIIFTLTLPIMGLAYTVSSAGTPQLYMVPIAFAGAIGFFSILAINECYGIIMETFDTCDLQPGVNTRHRLKSMAVEDRRRRTNYSSFPRVSAGIFVSQTFGFVGAAVATQVGGVMTRQIGAQISTGMTAGTLFFQTIFLTLVLTRFKRVQVIPNHTFGTRRDTAAWNDFKALEKAGQRADWKAVVIGNPSGKMRRMNILELGRLSRWTEIRKLNFLIREEDNGERKGNEWHRHRHRNW</sequence>
<feature type="region of interest" description="Disordered" evidence="5">
    <location>
        <begin position="300"/>
        <end position="477"/>
    </location>
</feature>
<feature type="region of interest" description="Disordered" evidence="5">
    <location>
        <begin position="45"/>
        <end position="138"/>
    </location>
</feature>